<proteinExistence type="predicted"/>
<feature type="region of interest" description="Disordered" evidence="1">
    <location>
        <begin position="236"/>
        <end position="294"/>
    </location>
</feature>
<gene>
    <name evidence="3" type="ORF">NEH16_25465</name>
</gene>
<reference evidence="3" key="1">
    <citation type="journal article" date="2022" name="Front. Microbiol.">
        <title>Mirubactin C rescues the lethal effect of cell wall biosynthesis mutations in Bacillus subtilis.</title>
        <authorList>
            <person name="Kepplinger B."/>
            <person name="Wen X."/>
            <person name="Tyler A.R."/>
            <person name="Kim B.Y."/>
            <person name="Brown J."/>
            <person name="Banks P."/>
            <person name="Dashti Y."/>
            <person name="Mackenzie E.S."/>
            <person name="Wills C."/>
            <person name="Kawai Y."/>
            <person name="Waldron K.J."/>
            <person name="Allenby N.E.E."/>
            <person name="Wu L.J."/>
            <person name="Hall M.J."/>
            <person name="Errington J."/>
        </authorList>
    </citation>
    <scope>NUCLEOTIDE SEQUENCE</scope>
    <source>
        <strain evidence="3">MDA8-470</strain>
    </source>
</reference>
<keyword evidence="2" id="KW-1133">Transmembrane helix</keyword>
<keyword evidence="2" id="KW-0472">Membrane</keyword>
<dbReference type="EMBL" id="CP098740">
    <property type="protein sequence ID" value="UZK56983.1"/>
    <property type="molecule type" value="Genomic_DNA"/>
</dbReference>
<feature type="transmembrane region" description="Helical" evidence="2">
    <location>
        <begin position="28"/>
        <end position="49"/>
    </location>
</feature>
<feature type="transmembrane region" description="Helical" evidence="2">
    <location>
        <begin position="313"/>
        <end position="332"/>
    </location>
</feature>
<organism evidence="3 4">
    <name type="scientific">Streptomyces drozdowiczii</name>
    <dbReference type="NCBI Taxonomy" id="202862"/>
    <lineage>
        <taxon>Bacteria</taxon>
        <taxon>Bacillati</taxon>
        <taxon>Actinomycetota</taxon>
        <taxon>Actinomycetes</taxon>
        <taxon>Kitasatosporales</taxon>
        <taxon>Streptomycetaceae</taxon>
        <taxon>Streptomyces</taxon>
    </lineage>
</organism>
<dbReference type="Proteomes" id="UP001164963">
    <property type="component" value="Chromosome"/>
</dbReference>
<name>A0ABY6PXU0_9ACTN</name>
<dbReference type="RefSeq" id="WP_265545154.1">
    <property type="nucleotide sequence ID" value="NZ_CP098740.1"/>
</dbReference>
<evidence type="ECO:0000313" key="4">
    <source>
        <dbReference type="Proteomes" id="UP001164963"/>
    </source>
</evidence>
<feature type="transmembrane region" description="Helical" evidence="2">
    <location>
        <begin position="188"/>
        <end position="209"/>
    </location>
</feature>
<feature type="transmembrane region" description="Helical" evidence="2">
    <location>
        <begin position="470"/>
        <end position="493"/>
    </location>
</feature>
<sequence>MTGAPAPGAVRVLAHGIGAQHDLPLSPFYAFAGAFAALFVSFLALGLLWSDSRFTGDTAGRPLPAAVQRLADARATRLVLGALGLAAALSVVLWLLLGPADPDRNPAPGAVYVLLWVGLVPASLLLGPVWRPLNPLRTLHLLACRALGRDPETGRPLPVRLGMWPAAAGLLAFTWLELVAPDPASPTALLVFLGVYAAVHLAGAAAYGAPWFDHADAFEVYSGLLGRLSPFGRVREVPSGPRRPARPLAAPANIPSTSSTRDVGRHAESTHQTPRATPYGRTTGLHGHGRRRPADGRLVVRSPFNGLDATPRLPGLVATVCVMLGSTAYDGFSDAPRWITTVQTSELGRTTTATLGLLGAVALVAALYGLCAGATRLVCGTPAHPLTAFAHSLVPIALGYLVAHYFTLFATEGPHTLALAAGADRPTVPEPPLGPGGVATLQVFAIVTGHVLGVVAAHDRSVRLMPPRRAVIGQLPLLVLMIAYTVGGLALLIA</sequence>
<evidence type="ECO:0000313" key="3">
    <source>
        <dbReference type="EMBL" id="UZK56983.1"/>
    </source>
</evidence>
<feature type="transmembrane region" description="Helical" evidence="2">
    <location>
        <begin position="157"/>
        <end position="176"/>
    </location>
</feature>
<protein>
    <submittedName>
        <fullName evidence="3">Uncharacterized protein</fullName>
    </submittedName>
</protein>
<feature type="transmembrane region" description="Helical" evidence="2">
    <location>
        <begin position="352"/>
        <end position="374"/>
    </location>
</feature>
<keyword evidence="2" id="KW-0812">Transmembrane</keyword>
<feature type="transmembrane region" description="Helical" evidence="2">
    <location>
        <begin position="109"/>
        <end position="130"/>
    </location>
</feature>
<feature type="transmembrane region" description="Helical" evidence="2">
    <location>
        <begin position="439"/>
        <end position="458"/>
    </location>
</feature>
<feature type="transmembrane region" description="Helical" evidence="2">
    <location>
        <begin position="386"/>
        <end position="406"/>
    </location>
</feature>
<evidence type="ECO:0000256" key="2">
    <source>
        <dbReference type="SAM" id="Phobius"/>
    </source>
</evidence>
<feature type="transmembrane region" description="Helical" evidence="2">
    <location>
        <begin position="78"/>
        <end position="97"/>
    </location>
</feature>
<evidence type="ECO:0000256" key="1">
    <source>
        <dbReference type="SAM" id="MobiDB-lite"/>
    </source>
</evidence>
<accession>A0ABY6PXU0</accession>
<keyword evidence="4" id="KW-1185">Reference proteome</keyword>